<dbReference type="GO" id="GO:0016020">
    <property type="term" value="C:membrane"/>
    <property type="evidence" value="ECO:0007669"/>
    <property type="project" value="TreeGrafter"/>
</dbReference>
<dbReference type="InterPro" id="IPR025705">
    <property type="entry name" value="Beta_hexosaminidase_sua/sub"/>
</dbReference>
<dbReference type="InterPro" id="IPR017853">
    <property type="entry name" value="GH"/>
</dbReference>
<organism evidence="9 10">
    <name type="scientific">Sphingobacterium spiritivorum</name>
    <name type="common">Flavobacterium spiritivorum</name>
    <dbReference type="NCBI Taxonomy" id="258"/>
    <lineage>
        <taxon>Bacteria</taxon>
        <taxon>Pseudomonadati</taxon>
        <taxon>Bacteroidota</taxon>
        <taxon>Sphingobacteriia</taxon>
        <taxon>Sphingobacteriales</taxon>
        <taxon>Sphingobacteriaceae</taxon>
        <taxon>Sphingobacterium</taxon>
    </lineage>
</organism>
<dbReference type="EC" id="3.2.1.52" evidence="3"/>
<dbReference type="InterPro" id="IPR029018">
    <property type="entry name" value="Hex-like_dom2"/>
</dbReference>
<dbReference type="CDD" id="cd06563">
    <property type="entry name" value="GH20_chitobiase-like"/>
    <property type="match status" value="1"/>
</dbReference>
<dbReference type="PROSITE" id="PS51820">
    <property type="entry name" value="PA14"/>
    <property type="match status" value="1"/>
</dbReference>
<dbReference type="PANTHER" id="PTHR22600:SF57">
    <property type="entry name" value="BETA-N-ACETYLHEXOSAMINIDASE"/>
    <property type="match status" value="1"/>
</dbReference>
<sequence>MKKAIPSLLGLLFFLYSGTTATGQSSSRQLDLIPYPTQIDVRQSSTAFNVQKLSYYTTDSKLFGDAEQYLKQHIFTGSQWNKSSQKNANIQLIRDSNIASEGYHLNIDDKGILIKASTRAGAFYALQTLKQMSALSESSINKTFPYVKIKDAPTYQWRGVELDVARHFFSKAYLFKFIDLLALYKFNKLHLHLTDDQGWRIEIKRYPKLTEEGAWRTYNNQDSACFVKAKDNPDFNLPEEHIRIRDGKEEYGGYYTQEDLREIIKYAATRSVEIIPEIDMPGHMMIATKAYPELLLDGASSGWGTQFSVPICPCKETAYTFTQNVLQEVIDLFPSKYIHIGADEVEKTSWKASPLCQQLMKEKGIAHLEDLQSYFVGRINTFIRKNNKVAIGWDEILEGKSDPSMTVMYWRGWVKDAPHKAIERNHPVIMTPTNPLYFDYLPNKSSLESVYKLNVVPADIPADKRSFIQGAQANIWTEMIPSTDRLEFMILPRLSALAERVWTDTTLFESYEKRLINHYGIWNTMQLNYRLPDLTGFSEEQVIVDGTSVLRVDNPLPGAQVHYTLDGAVPSKDSPVLNKELKVNTAGKVRFATIAANGAKSEIYTVNFKKDDWKQAAEVKPEMLKQGLTADFFAGTFPTSQKMTGNIVRSEVLANVHISDTVKMASFGTKIRGYLRVPKQAVYNFYLTCDDGGILKIDNQLVIDNDGQHSAVVKSGQMALKEGLHAFAIDFIEAGGGFTLKLDYSEDGGEVKPVPDKWFYH</sequence>
<comment type="similarity">
    <text evidence="2">Belongs to the glycosyl hydrolase 20 family.</text>
</comment>
<dbReference type="InterPro" id="IPR059177">
    <property type="entry name" value="GH29D-like_dom"/>
</dbReference>
<dbReference type="SUPFAM" id="SSF56988">
    <property type="entry name" value="Anthrax protective antigen"/>
    <property type="match status" value="1"/>
</dbReference>
<evidence type="ECO:0000256" key="1">
    <source>
        <dbReference type="ARBA" id="ARBA00001231"/>
    </source>
</evidence>
<dbReference type="PANTHER" id="PTHR22600">
    <property type="entry name" value="BETA-HEXOSAMINIDASE"/>
    <property type="match status" value="1"/>
</dbReference>
<dbReference type="InterPro" id="IPR011658">
    <property type="entry name" value="PA14_dom"/>
</dbReference>
<dbReference type="SMART" id="SM00758">
    <property type="entry name" value="PA14"/>
    <property type="match status" value="1"/>
</dbReference>
<evidence type="ECO:0000313" key="9">
    <source>
        <dbReference type="EMBL" id="SUJ24450.1"/>
    </source>
</evidence>
<dbReference type="Proteomes" id="UP000254893">
    <property type="component" value="Unassembled WGS sequence"/>
</dbReference>
<gene>
    <name evidence="9" type="primary">exo I_7</name>
    <name evidence="9" type="ORF">NCTC11388_03552</name>
</gene>
<evidence type="ECO:0000256" key="7">
    <source>
        <dbReference type="SAM" id="SignalP"/>
    </source>
</evidence>
<proteinExistence type="inferred from homology"/>
<feature type="active site" description="Proton donor" evidence="6">
    <location>
        <position position="344"/>
    </location>
</feature>
<accession>A0A380CPN3</accession>
<feature type="chain" id="PRO_5016739001" description="beta-N-acetylhexosaminidase" evidence="7">
    <location>
        <begin position="22"/>
        <end position="761"/>
    </location>
</feature>
<keyword evidence="4 9" id="KW-0378">Hydrolase</keyword>
<evidence type="ECO:0000256" key="2">
    <source>
        <dbReference type="ARBA" id="ARBA00006285"/>
    </source>
</evidence>
<dbReference type="Pfam" id="PF07691">
    <property type="entry name" value="PA14"/>
    <property type="match status" value="1"/>
</dbReference>
<name>A0A380CPN3_SPHSI</name>
<dbReference type="RefSeq" id="WP_115171013.1">
    <property type="nucleotide sequence ID" value="NZ_UGYW01000002.1"/>
</dbReference>
<dbReference type="GO" id="GO:0004563">
    <property type="term" value="F:beta-N-acetylhexosaminidase activity"/>
    <property type="evidence" value="ECO:0007669"/>
    <property type="project" value="UniProtKB-EC"/>
</dbReference>
<evidence type="ECO:0000256" key="6">
    <source>
        <dbReference type="PIRSR" id="PIRSR625705-1"/>
    </source>
</evidence>
<dbReference type="EMBL" id="UGYW01000002">
    <property type="protein sequence ID" value="SUJ24450.1"/>
    <property type="molecule type" value="Genomic_DNA"/>
</dbReference>
<dbReference type="InterPro" id="IPR037524">
    <property type="entry name" value="PA14/GLEYA"/>
</dbReference>
<dbReference type="Gene3D" id="3.90.182.10">
    <property type="entry name" value="Toxin - Anthrax Protective Antigen,domain 1"/>
    <property type="match status" value="1"/>
</dbReference>
<dbReference type="Pfam" id="PF13290">
    <property type="entry name" value="CHB_HEX_C_1"/>
    <property type="match status" value="1"/>
</dbReference>
<dbReference type="PRINTS" id="PR00738">
    <property type="entry name" value="GLHYDRLASE20"/>
</dbReference>
<dbReference type="Pfam" id="PF02838">
    <property type="entry name" value="Glyco_hydro_20b"/>
    <property type="match status" value="1"/>
</dbReference>
<evidence type="ECO:0000256" key="4">
    <source>
        <dbReference type="ARBA" id="ARBA00022801"/>
    </source>
</evidence>
<comment type="catalytic activity">
    <reaction evidence="1">
        <text>Hydrolysis of terminal non-reducing N-acetyl-D-hexosamine residues in N-acetyl-beta-D-hexosaminides.</text>
        <dbReference type="EC" id="3.2.1.52"/>
    </reaction>
</comment>
<dbReference type="AlphaFoldDB" id="A0A380CPN3"/>
<feature type="domain" description="PA14" evidence="8">
    <location>
        <begin position="623"/>
        <end position="758"/>
    </location>
</feature>
<evidence type="ECO:0000259" key="8">
    <source>
        <dbReference type="PROSITE" id="PS51820"/>
    </source>
</evidence>
<keyword evidence="5 9" id="KW-0326">Glycosidase</keyword>
<dbReference type="GO" id="GO:0030203">
    <property type="term" value="P:glycosaminoglycan metabolic process"/>
    <property type="evidence" value="ECO:0007669"/>
    <property type="project" value="TreeGrafter"/>
</dbReference>
<dbReference type="GO" id="GO:0005975">
    <property type="term" value="P:carbohydrate metabolic process"/>
    <property type="evidence" value="ECO:0007669"/>
    <property type="project" value="InterPro"/>
</dbReference>
<reference evidence="9 10" key="1">
    <citation type="submission" date="2018-06" db="EMBL/GenBank/DDBJ databases">
        <authorList>
            <consortium name="Pathogen Informatics"/>
            <person name="Doyle S."/>
        </authorList>
    </citation>
    <scope>NUCLEOTIDE SEQUENCE [LARGE SCALE GENOMIC DNA]</scope>
    <source>
        <strain evidence="9 10">NCTC11388</strain>
    </source>
</reference>
<protein>
    <recommendedName>
        <fullName evidence="3">beta-N-acetylhexosaminidase</fullName>
        <ecNumber evidence="3">3.2.1.52</ecNumber>
    </recommendedName>
</protein>
<dbReference type="SUPFAM" id="SSF51445">
    <property type="entry name" value="(Trans)glycosidases"/>
    <property type="match status" value="1"/>
</dbReference>
<feature type="signal peptide" evidence="7">
    <location>
        <begin position="1"/>
        <end position="21"/>
    </location>
</feature>
<evidence type="ECO:0000313" key="10">
    <source>
        <dbReference type="Proteomes" id="UP000254893"/>
    </source>
</evidence>
<keyword evidence="7" id="KW-0732">Signal</keyword>
<evidence type="ECO:0000256" key="3">
    <source>
        <dbReference type="ARBA" id="ARBA00012663"/>
    </source>
</evidence>
<dbReference type="InterPro" id="IPR015883">
    <property type="entry name" value="Glyco_hydro_20_cat"/>
</dbReference>
<evidence type="ECO:0000256" key="5">
    <source>
        <dbReference type="ARBA" id="ARBA00023295"/>
    </source>
</evidence>
<dbReference type="InterPro" id="IPR015882">
    <property type="entry name" value="HEX_bac_N"/>
</dbReference>
<dbReference type="Pfam" id="PF00728">
    <property type="entry name" value="Glyco_hydro_20"/>
    <property type="match status" value="1"/>
</dbReference>
<dbReference type="SUPFAM" id="SSF55545">
    <property type="entry name" value="beta-N-acetylhexosaminidase-like domain"/>
    <property type="match status" value="1"/>
</dbReference>
<dbReference type="Gene3D" id="3.30.379.10">
    <property type="entry name" value="Chitobiase/beta-hexosaminidase domain 2-like"/>
    <property type="match status" value="1"/>
</dbReference>
<dbReference type="Gene3D" id="3.20.20.80">
    <property type="entry name" value="Glycosidases"/>
    <property type="match status" value="1"/>
</dbReference>